<dbReference type="AlphaFoldDB" id="A0AB34JYD1"/>
<keyword evidence="3" id="KW-0862">Zinc</keyword>
<evidence type="ECO:0000313" key="9">
    <source>
        <dbReference type="EMBL" id="KAL1527354.1"/>
    </source>
</evidence>
<evidence type="ECO:0000256" key="3">
    <source>
        <dbReference type="ARBA" id="ARBA00022833"/>
    </source>
</evidence>
<evidence type="ECO:0000256" key="4">
    <source>
        <dbReference type="PROSITE-ProRule" id="PRU00146"/>
    </source>
</evidence>
<dbReference type="InterPro" id="IPR036575">
    <property type="entry name" value="TFIIS_cen_dom_sf"/>
</dbReference>
<dbReference type="Pfam" id="PF00628">
    <property type="entry name" value="PHD"/>
    <property type="match status" value="1"/>
</dbReference>
<evidence type="ECO:0000256" key="1">
    <source>
        <dbReference type="ARBA" id="ARBA00022723"/>
    </source>
</evidence>
<feature type="coiled-coil region" evidence="5">
    <location>
        <begin position="3"/>
        <end position="68"/>
    </location>
</feature>
<dbReference type="Gene3D" id="2.30.30.1150">
    <property type="match status" value="1"/>
</dbReference>
<dbReference type="PROSITE" id="PS01359">
    <property type="entry name" value="ZF_PHD_1"/>
    <property type="match status" value="1"/>
</dbReference>
<feature type="domain" description="PHD-type" evidence="7">
    <location>
        <begin position="68"/>
        <end position="118"/>
    </location>
</feature>
<evidence type="ECO:0000256" key="2">
    <source>
        <dbReference type="ARBA" id="ARBA00022771"/>
    </source>
</evidence>
<evidence type="ECO:0008006" key="11">
    <source>
        <dbReference type="Google" id="ProtNLM"/>
    </source>
</evidence>
<dbReference type="Gene3D" id="1.10.472.30">
    <property type="entry name" value="Transcription elongation factor S-II, central domain"/>
    <property type="match status" value="1"/>
</dbReference>
<protein>
    <recommendedName>
        <fullName evidence="11">PHD-type domain-containing protein</fullName>
    </recommendedName>
</protein>
<evidence type="ECO:0000259" key="8">
    <source>
        <dbReference type="PROSITE" id="PS51321"/>
    </source>
</evidence>
<keyword evidence="10" id="KW-1185">Reference proteome</keyword>
<evidence type="ECO:0000313" key="10">
    <source>
        <dbReference type="Proteomes" id="UP001515480"/>
    </source>
</evidence>
<dbReference type="PROSITE" id="PS50016">
    <property type="entry name" value="ZF_PHD_2"/>
    <property type="match status" value="1"/>
</dbReference>
<dbReference type="GO" id="GO:0008270">
    <property type="term" value="F:zinc ion binding"/>
    <property type="evidence" value="ECO:0007669"/>
    <property type="project" value="UniProtKB-KW"/>
</dbReference>
<keyword evidence="2 4" id="KW-0863">Zinc-finger</keyword>
<feature type="domain" description="TFIIS central" evidence="8">
    <location>
        <begin position="255"/>
        <end position="378"/>
    </location>
</feature>
<feature type="compositionally biased region" description="Polar residues" evidence="6">
    <location>
        <begin position="176"/>
        <end position="190"/>
    </location>
</feature>
<feature type="region of interest" description="Disordered" evidence="6">
    <location>
        <begin position="176"/>
        <end position="211"/>
    </location>
</feature>
<dbReference type="PANTHER" id="PTHR12618:SF20">
    <property type="entry name" value="PHD AND RING FINGER DOMAIN-CONTAINING PROTEIN 1"/>
    <property type="match status" value="1"/>
</dbReference>
<evidence type="ECO:0000259" key="7">
    <source>
        <dbReference type="PROSITE" id="PS50016"/>
    </source>
</evidence>
<dbReference type="SUPFAM" id="SSF57903">
    <property type="entry name" value="FYVE/PHD zinc finger"/>
    <property type="match status" value="1"/>
</dbReference>
<keyword evidence="1" id="KW-0479">Metal-binding</keyword>
<dbReference type="PANTHER" id="PTHR12618">
    <property type="entry name" value="PHD AND RING FINGER DOMAIN-CONTAINING PROTEIN 1"/>
    <property type="match status" value="1"/>
</dbReference>
<proteinExistence type="predicted"/>
<name>A0AB34JYD1_PRYPA</name>
<dbReference type="GO" id="GO:0006351">
    <property type="term" value="P:DNA-templated transcription"/>
    <property type="evidence" value="ECO:0007669"/>
    <property type="project" value="InterPro"/>
</dbReference>
<dbReference type="SMART" id="SM00510">
    <property type="entry name" value="TFS2M"/>
    <property type="match status" value="1"/>
</dbReference>
<dbReference type="PROSITE" id="PS51321">
    <property type="entry name" value="TFIIS_CENTRAL"/>
    <property type="match status" value="1"/>
</dbReference>
<dbReference type="InterPro" id="IPR047157">
    <property type="entry name" value="PHRF1/Atg35"/>
</dbReference>
<dbReference type="InterPro" id="IPR001965">
    <property type="entry name" value="Znf_PHD"/>
</dbReference>
<dbReference type="InterPro" id="IPR003618">
    <property type="entry name" value="TFIIS_cen_dom"/>
</dbReference>
<reference evidence="9 10" key="1">
    <citation type="journal article" date="2024" name="Science">
        <title>Giant polyketide synthase enzymes in the biosynthesis of giant marine polyether toxins.</title>
        <authorList>
            <person name="Fallon T.R."/>
            <person name="Shende V.V."/>
            <person name="Wierzbicki I.H."/>
            <person name="Pendleton A.L."/>
            <person name="Watervoot N.F."/>
            <person name="Auber R.P."/>
            <person name="Gonzalez D.J."/>
            <person name="Wisecaver J.H."/>
            <person name="Moore B.S."/>
        </authorList>
    </citation>
    <scope>NUCLEOTIDE SEQUENCE [LARGE SCALE GENOMIC DNA]</scope>
    <source>
        <strain evidence="9 10">12B1</strain>
    </source>
</reference>
<organism evidence="9 10">
    <name type="scientific">Prymnesium parvum</name>
    <name type="common">Toxic golden alga</name>
    <dbReference type="NCBI Taxonomy" id="97485"/>
    <lineage>
        <taxon>Eukaryota</taxon>
        <taxon>Haptista</taxon>
        <taxon>Haptophyta</taxon>
        <taxon>Prymnesiophyceae</taxon>
        <taxon>Prymnesiales</taxon>
        <taxon>Prymnesiaceae</taxon>
        <taxon>Prymnesium</taxon>
    </lineage>
</organism>
<sequence>MLAEQLAEATARAEEANRQLREASEAVASLSTALEQARAALSRAKAAKAAAQAEASRLALQLEQEERDEPCTVCGDRDDAESMLLCDMCDGAYHIFCLEPPLRAIPQGEWFCAECAAVRNKYLHTRLKVFWRAEKQWFAGVVRDARYEDKRLICHVFYDAGDDFWHCLEDEQWRPVTSSQEGNAGPSSAATGPEPAPSEAADPPPAPRPKRTALTQAAALDKARTVPRKAAKKDYSAQVIVKMTQALLGETNVQLASGTQDALISLDDSEEEDLPSTSAALHPAFARATYCAKAIHEALLQKVEGVVDKEYFSRSRKLLFNLKQNADLRASVLNGEFTPAQLVIADHNSLASKEMQMKRREWQERALKKVVVDEDADEDYIDCPGLGKLAKEELRAARER</sequence>
<accession>A0AB34JYD1</accession>
<dbReference type="EMBL" id="JBGBPQ010000003">
    <property type="protein sequence ID" value="KAL1527354.1"/>
    <property type="molecule type" value="Genomic_DNA"/>
</dbReference>
<dbReference type="Pfam" id="PF07500">
    <property type="entry name" value="TFIIS_M"/>
    <property type="match status" value="1"/>
</dbReference>
<dbReference type="SMART" id="SM00249">
    <property type="entry name" value="PHD"/>
    <property type="match status" value="1"/>
</dbReference>
<dbReference type="SUPFAM" id="SSF46942">
    <property type="entry name" value="Elongation factor TFIIS domain 2"/>
    <property type="match status" value="1"/>
</dbReference>
<dbReference type="InterPro" id="IPR019787">
    <property type="entry name" value="Znf_PHD-finger"/>
</dbReference>
<gene>
    <name evidence="9" type="ORF">AB1Y20_016024</name>
</gene>
<dbReference type="CDD" id="cd15543">
    <property type="entry name" value="PHD_RSF1"/>
    <property type="match status" value="1"/>
</dbReference>
<comment type="caution">
    <text evidence="9">The sequence shown here is derived from an EMBL/GenBank/DDBJ whole genome shotgun (WGS) entry which is preliminary data.</text>
</comment>
<keyword evidence="5" id="KW-0175">Coiled coil</keyword>
<dbReference type="Proteomes" id="UP001515480">
    <property type="component" value="Unassembled WGS sequence"/>
</dbReference>
<dbReference type="InterPro" id="IPR011011">
    <property type="entry name" value="Znf_FYVE_PHD"/>
</dbReference>
<evidence type="ECO:0000256" key="6">
    <source>
        <dbReference type="SAM" id="MobiDB-lite"/>
    </source>
</evidence>
<dbReference type="InterPro" id="IPR019786">
    <property type="entry name" value="Zinc_finger_PHD-type_CS"/>
</dbReference>
<evidence type="ECO:0000256" key="5">
    <source>
        <dbReference type="SAM" id="Coils"/>
    </source>
</evidence>